<evidence type="ECO:0000256" key="1">
    <source>
        <dbReference type="SAM" id="SignalP"/>
    </source>
</evidence>
<sequence length="39" mass="4249">MTTIFMDSMLLLSVVCGNTGIAICELEEKLNGDDDNTLQ</sequence>
<evidence type="ECO:0000313" key="2">
    <source>
        <dbReference type="Proteomes" id="UP000095283"/>
    </source>
</evidence>
<protein>
    <submittedName>
        <fullName evidence="3">Uncharacterized protein</fullName>
    </submittedName>
</protein>
<reference evidence="3" key="1">
    <citation type="submission" date="2016-11" db="UniProtKB">
        <authorList>
            <consortium name="WormBaseParasite"/>
        </authorList>
    </citation>
    <scope>IDENTIFICATION</scope>
</reference>
<organism evidence="2 3">
    <name type="scientific">Heterorhabditis bacteriophora</name>
    <name type="common">Entomopathogenic nematode worm</name>
    <dbReference type="NCBI Taxonomy" id="37862"/>
    <lineage>
        <taxon>Eukaryota</taxon>
        <taxon>Metazoa</taxon>
        <taxon>Ecdysozoa</taxon>
        <taxon>Nematoda</taxon>
        <taxon>Chromadorea</taxon>
        <taxon>Rhabditida</taxon>
        <taxon>Rhabditina</taxon>
        <taxon>Rhabditomorpha</taxon>
        <taxon>Strongyloidea</taxon>
        <taxon>Heterorhabditidae</taxon>
        <taxon>Heterorhabditis</taxon>
    </lineage>
</organism>
<keyword evidence="1" id="KW-0732">Signal</keyword>
<dbReference type="WBParaSite" id="Hba_05463">
    <property type="protein sequence ID" value="Hba_05463"/>
    <property type="gene ID" value="Hba_05463"/>
</dbReference>
<keyword evidence="2" id="KW-1185">Reference proteome</keyword>
<accession>A0A1I7WK99</accession>
<name>A0A1I7WK99_HETBA</name>
<dbReference type="AlphaFoldDB" id="A0A1I7WK99"/>
<feature type="chain" id="PRO_5009310668" evidence="1">
    <location>
        <begin position="18"/>
        <end position="39"/>
    </location>
</feature>
<proteinExistence type="predicted"/>
<feature type="signal peptide" evidence="1">
    <location>
        <begin position="1"/>
        <end position="17"/>
    </location>
</feature>
<evidence type="ECO:0000313" key="3">
    <source>
        <dbReference type="WBParaSite" id="Hba_05463"/>
    </source>
</evidence>
<dbReference type="Proteomes" id="UP000095283">
    <property type="component" value="Unplaced"/>
</dbReference>